<dbReference type="SUPFAM" id="SSF52540">
    <property type="entry name" value="P-loop containing nucleoside triphosphate hydrolases"/>
    <property type="match status" value="1"/>
</dbReference>
<dbReference type="InterPro" id="IPR027417">
    <property type="entry name" value="P-loop_NTPase"/>
</dbReference>
<dbReference type="InterPro" id="IPR022488">
    <property type="entry name" value="PPK2-related"/>
</dbReference>
<dbReference type="InterPro" id="IPR016898">
    <property type="entry name" value="Polyphosphate_phosphotransfera"/>
</dbReference>
<protein>
    <submittedName>
        <fullName evidence="5">Polyphosphate kinase</fullName>
    </submittedName>
</protein>
<comment type="similarity">
    <text evidence="1">Belongs to the polyphosphate kinase 2 (PPK2) family. Class I subfamily.</text>
</comment>
<name>A0A4U1B8X3_9GAMM</name>
<dbReference type="Proteomes" id="UP000307999">
    <property type="component" value="Unassembled WGS sequence"/>
</dbReference>
<dbReference type="PIRSF" id="PIRSF028756">
    <property type="entry name" value="PPK2_prd"/>
    <property type="match status" value="1"/>
</dbReference>
<comment type="caution">
    <text evidence="5">The sequence shown here is derived from an EMBL/GenBank/DDBJ whole genome shotgun (WGS) entry which is preliminary data.</text>
</comment>
<dbReference type="OrthoDB" id="9775224at2"/>
<dbReference type="RefSeq" id="WP_136734500.1">
    <property type="nucleotide sequence ID" value="NZ_SWDB01000004.1"/>
</dbReference>
<evidence type="ECO:0000256" key="3">
    <source>
        <dbReference type="ARBA" id="ARBA00022777"/>
    </source>
</evidence>
<organism evidence="5 6">
    <name type="scientific">Thalassotalea mangrovi</name>
    <dbReference type="NCBI Taxonomy" id="2572245"/>
    <lineage>
        <taxon>Bacteria</taxon>
        <taxon>Pseudomonadati</taxon>
        <taxon>Pseudomonadota</taxon>
        <taxon>Gammaproteobacteria</taxon>
        <taxon>Alteromonadales</taxon>
        <taxon>Colwelliaceae</taxon>
        <taxon>Thalassotalea</taxon>
    </lineage>
</organism>
<dbReference type="AlphaFoldDB" id="A0A4U1B8X3"/>
<evidence type="ECO:0000313" key="6">
    <source>
        <dbReference type="Proteomes" id="UP000307999"/>
    </source>
</evidence>
<accession>A0A4U1B8X3</accession>
<sequence>MQQPSAIIIDSPTPSLHDVDFTKGYIDSKKEYQQQLSHWQKRLLSVQQAYFHQGRRVIIVLEGWDASGKGGLIRRITERLDPRGFQVYPIAAPSKEEQGRHYLYRFQKVLPPPGRFAIFDRSYYGRVLVERIEGFASDNEWQRAYQEINEFERLLIDDGVRIIKAFIHISKEQQLQRFKERLTNPVKRWKLTEEDIRNRDKWPEYEQAINEMFARTSTTHAPWHLVNGNHKWYARVSAIQGLVTLLEQGVDTTPPQLDPAMYAWAKTQLGFE</sequence>
<dbReference type="GO" id="GO:0008976">
    <property type="term" value="F:polyphosphate kinase activity"/>
    <property type="evidence" value="ECO:0007669"/>
    <property type="project" value="InterPro"/>
</dbReference>
<evidence type="ECO:0000256" key="1">
    <source>
        <dbReference type="ARBA" id="ARBA00009924"/>
    </source>
</evidence>
<evidence type="ECO:0000256" key="2">
    <source>
        <dbReference type="ARBA" id="ARBA00022679"/>
    </source>
</evidence>
<dbReference type="Gene3D" id="3.40.50.300">
    <property type="entry name" value="P-loop containing nucleotide triphosphate hydrolases"/>
    <property type="match status" value="1"/>
</dbReference>
<evidence type="ECO:0000313" key="5">
    <source>
        <dbReference type="EMBL" id="TKB47150.1"/>
    </source>
</evidence>
<dbReference type="PANTHER" id="PTHR34383">
    <property type="entry name" value="POLYPHOSPHATE:AMP PHOSPHOTRANSFERASE-RELATED"/>
    <property type="match status" value="1"/>
</dbReference>
<gene>
    <name evidence="5" type="ORF">E8M12_02505</name>
</gene>
<feature type="domain" description="Polyphosphate kinase-2-related" evidence="4">
    <location>
        <begin position="28"/>
        <end position="247"/>
    </location>
</feature>
<keyword evidence="3 5" id="KW-0418">Kinase</keyword>
<reference evidence="5 6" key="1">
    <citation type="submission" date="2019-04" db="EMBL/GenBank/DDBJ databases">
        <title>Thalassotalea guangxiensis sp. nov., isolated from sediment of the coastal wetland.</title>
        <authorList>
            <person name="Zheng S."/>
            <person name="Zhang D."/>
        </authorList>
    </citation>
    <scope>NUCLEOTIDE SEQUENCE [LARGE SCALE GENOMIC DNA]</scope>
    <source>
        <strain evidence="5 6">ZS-4</strain>
    </source>
</reference>
<evidence type="ECO:0000259" key="4">
    <source>
        <dbReference type="Pfam" id="PF03976"/>
    </source>
</evidence>
<dbReference type="Pfam" id="PF03976">
    <property type="entry name" value="PPK2"/>
    <property type="match status" value="1"/>
</dbReference>
<keyword evidence="6" id="KW-1185">Reference proteome</keyword>
<proteinExistence type="inferred from homology"/>
<dbReference type="EMBL" id="SWDB01000004">
    <property type="protein sequence ID" value="TKB47150.1"/>
    <property type="molecule type" value="Genomic_DNA"/>
</dbReference>
<keyword evidence="2" id="KW-0808">Transferase</keyword>
<dbReference type="PANTHER" id="PTHR34383:SF3">
    <property type="entry name" value="POLYPHOSPHATE:AMP PHOSPHOTRANSFERASE"/>
    <property type="match status" value="1"/>
</dbReference>